<dbReference type="Pfam" id="PF01344">
    <property type="entry name" value="Kelch_1"/>
    <property type="match status" value="1"/>
</dbReference>
<dbReference type="PANTHER" id="PTHR45632">
    <property type="entry name" value="LD33804P"/>
    <property type="match status" value="1"/>
</dbReference>
<sequence>MCCKENYWHQVAVNITRLRNEGLYCDLQIVCEDQVFNVHKVLMAAGVSYFRHMLRSGMLESSHNRVELTNVTPEALAAIVDFVYTGRTELSNKNAVDILLAANFLMVDELQARCVQFFIENIDNGNCFKVWRLEKELGLSKELARIVDKFVVENFEFVFNNPEVGLLDFEGLRKILKDDHLKVRSEDQVLIAALHWLQYDIEERIDHTDELLNCIRITYLNDVGRVLDVVQDLHLRCLVSNYISQNLPCPSSQAPVELERIYPSGVLVCLGGRKDKPNPCEFVEILGGRTNKWKFLQSLPVAGRQVGVTVIGCKVYMIGGHAGRYGDSCSGVLDVKTGEYILLPPLPAPCRGSGVTQLDDRYVYAIGGTDESRSTSFSHVQRFDTRSGEWEMIAPLKTARRNINAMAIGGRVYALGGCIQEETSNVNTVECYDPERNVWEEAPPMNVARFSAGAAAIGNRLYVVGGFGNGTLTDCEYFDTISKTWHKIAPLRTARGGVAVDAIGGRLYAVGGFNGQYLKTTEIYDPIKDEWTPGPCLHDARAGCGVARVPLVEEDVTRSGQAPDLI</sequence>
<dbReference type="PIRSF" id="PIRSF037037">
    <property type="entry name" value="Kelch-like_protein_gigaxonin"/>
    <property type="match status" value="1"/>
</dbReference>
<keyword evidence="1" id="KW-0880">Kelch repeat</keyword>
<dbReference type="InterPro" id="IPR006652">
    <property type="entry name" value="Kelch_1"/>
</dbReference>
<evidence type="ECO:0000256" key="2">
    <source>
        <dbReference type="ARBA" id="ARBA00022737"/>
    </source>
</evidence>
<accession>A0A7I8X7U4</accession>
<proteinExistence type="predicted"/>
<organism evidence="4 5">
    <name type="scientific">Bursaphelenchus xylophilus</name>
    <name type="common">Pinewood nematode worm</name>
    <name type="synonym">Aphelenchoides xylophilus</name>
    <dbReference type="NCBI Taxonomy" id="6326"/>
    <lineage>
        <taxon>Eukaryota</taxon>
        <taxon>Metazoa</taxon>
        <taxon>Ecdysozoa</taxon>
        <taxon>Nematoda</taxon>
        <taxon>Chromadorea</taxon>
        <taxon>Rhabditida</taxon>
        <taxon>Tylenchina</taxon>
        <taxon>Tylenchomorpha</taxon>
        <taxon>Aphelenchoidea</taxon>
        <taxon>Aphelenchoididae</taxon>
        <taxon>Bursaphelenchus</taxon>
    </lineage>
</organism>
<keyword evidence="5" id="KW-1185">Reference proteome</keyword>
<dbReference type="PANTHER" id="PTHR45632:SF3">
    <property type="entry name" value="KELCH-LIKE PROTEIN 32"/>
    <property type="match status" value="1"/>
</dbReference>
<reference evidence="4" key="1">
    <citation type="submission" date="2020-09" db="EMBL/GenBank/DDBJ databases">
        <authorList>
            <person name="Kikuchi T."/>
        </authorList>
    </citation>
    <scope>NUCLEOTIDE SEQUENCE</scope>
    <source>
        <strain evidence="4">Ka4C1</strain>
    </source>
</reference>
<dbReference type="EMBL" id="CAJFCV020000005">
    <property type="protein sequence ID" value="CAG9126621.1"/>
    <property type="molecule type" value="Genomic_DNA"/>
</dbReference>
<dbReference type="InterPro" id="IPR011333">
    <property type="entry name" value="SKP1/BTB/POZ_sf"/>
</dbReference>
<dbReference type="Proteomes" id="UP000582659">
    <property type="component" value="Unassembled WGS sequence"/>
</dbReference>
<dbReference type="AlphaFoldDB" id="A0A7I8X7U4"/>
<dbReference type="Gene3D" id="3.30.710.10">
    <property type="entry name" value="Potassium Channel Kv1.1, Chain A"/>
    <property type="match status" value="1"/>
</dbReference>
<dbReference type="Proteomes" id="UP000659654">
    <property type="component" value="Unassembled WGS sequence"/>
</dbReference>
<dbReference type="Pfam" id="PF00651">
    <property type="entry name" value="BTB"/>
    <property type="match status" value="1"/>
</dbReference>
<protein>
    <submittedName>
        <fullName evidence="4">(pine wood nematode) hypothetical protein</fullName>
    </submittedName>
</protein>
<dbReference type="Pfam" id="PF07707">
    <property type="entry name" value="BACK"/>
    <property type="match status" value="1"/>
</dbReference>
<dbReference type="CDD" id="cd18186">
    <property type="entry name" value="BTB_POZ_ZBTB_KLHL-like"/>
    <property type="match status" value="1"/>
</dbReference>
<feature type="domain" description="BTB" evidence="3">
    <location>
        <begin position="25"/>
        <end position="92"/>
    </location>
</feature>
<dbReference type="EMBL" id="CAJFDI010000005">
    <property type="protein sequence ID" value="CAD5233103.1"/>
    <property type="molecule type" value="Genomic_DNA"/>
</dbReference>
<dbReference type="InterPro" id="IPR017096">
    <property type="entry name" value="BTB-kelch_protein"/>
</dbReference>
<keyword evidence="2" id="KW-0677">Repeat</keyword>
<comment type="caution">
    <text evidence="4">The sequence shown here is derived from an EMBL/GenBank/DDBJ whole genome shotgun (WGS) entry which is preliminary data.</text>
</comment>
<name>A0A7I8X7U4_BURXY</name>
<dbReference type="SMART" id="SM00612">
    <property type="entry name" value="Kelch"/>
    <property type="match status" value="6"/>
</dbReference>
<dbReference type="SMART" id="SM00225">
    <property type="entry name" value="BTB"/>
    <property type="match status" value="1"/>
</dbReference>
<dbReference type="SMR" id="A0A7I8X7U4"/>
<dbReference type="InterPro" id="IPR015915">
    <property type="entry name" value="Kelch-typ_b-propeller"/>
</dbReference>
<dbReference type="Gene3D" id="1.25.40.420">
    <property type="match status" value="1"/>
</dbReference>
<evidence type="ECO:0000259" key="3">
    <source>
        <dbReference type="PROSITE" id="PS50097"/>
    </source>
</evidence>
<dbReference type="Pfam" id="PF24681">
    <property type="entry name" value="Kelch_KLHDC2_KLHL20_DRC7"/>
    <property type="match status" value="1"/>
</dbReference>
<dbReference type="InterPro" id="IPR000210">
    <property type="entry name" value="BTB/POZ_dom"/>
</dbReference>
<evidence type="ECO:0000256" key="1">
    <source>
        <dbReference type="ARBA" id="ARBA00022441"/>
    </source>
</evidence>
<gene>
    <name evidence="4" type="ORF">BXYJ_LOCUS13194</name>
</gene>
<dbReference type="OrthoDB" id="45365at2759"/>
<evidence type="ECO:0000313" key="5">
    <source>
        <dbReference type="Proteomes" id="UP000659654"/>
    </source>
</evidence>
<dbReference type="InterPro" id="IPR011705">
    <property type="entry name" value="BACK"/>
</dbReference>
<dbReference type="Gene3D" id="2.120.10.80">
    <property type="entry name" value="Kelch-type beta propeller"/>
    <property type="match status" value="1"/>
</dbReference>
<dbReference type="SMART" id="SM00875">
    <property type="entry name" value="BACK"/>
    <property type="match status" value="1"/>
</dbReference>
<dbReference type="SUPFAM" id="SSF117281">
    <property type="entry name" value="Kelch motif"/>
    <property type="match status" value="1"/>
</dbReference>
<dbReference type="SUPFAM" id="SSF54695">
    <property type="entry name" value="POZ domain"/>
    <property type="match status" value="1"/>
</dbReference>
<dbReference type="PROSITE" id="PS50097">
    <property type="entry name" value="BTB"/>
    <property type="match status" value="1"/>
</dbReference>
<evidence type="ECO:0000313" key="4">
    <source>
        <dbReference type="EMBL" id="CAD5233103.1"/>
    </source>
</evidence>